<evidence type="ECO:0000313" key="2">
    <source>
        <dbReference type="Proteomes" id="UP001314170"/>
    </source>
</evidence>
<organism evidence="1 2">
    <name type="scientific">Dovyalis caffra</name>
    <dbReference type="NCBI Taxonomy" id="77055"/>
    <lineage>
        <taxon>Eukaryota</taxon>
        <taxon>Viridiplantae</taxon>
        <taxon>Streptophyta</taxon>
        <taxon>Embryophyta</taxon>
        <taxon>Tracheophyta</taxon>
        <taxon>Spermatophyta</taxon>
        <taxon>Magnoliopsida</taxon>
        <taxon>eudicotyledons</taxon>
        <taxon>Gunneridae</taxon>
        <taxon>Pentapetalae</taxon>
        <taxon>rosids</taxon>
        <taxon>fabids</taxon>
        <taxon>Malpighiales</taxon>
        <taxon>Salicaceae</taxon>
        <taxon>Flacourtieae</taxon>
        <taxon>Dovyalis</taxon>
    </lineage>
</organism>
<name>A0AAV1RK56_9ROSI</name>
<sequence>MAVIKRKWAENEGSGGLRWCLGRVNWIIETNRVEETRQKEIDKSSLVVIITA</sequence>
<proteinExistence type="predicted"/>
<protein>
    <submittedName>
        <fullName evidence="1">Uncharacterized protein</fullName>
    </submittedName>
</protein>
<dbReference type="Proteomes" id="UP001314170">
    <property type="component" value="Unassembled WGS sequence"/>
</dbReference>
<accession>A0AAV1RK56</accession>
<dbReference type="EMBL" id="CAWUPB010000994">
    <property type="protein sequence ID" value="CAK7336098.1"/>
    <property type="molecule type" value="Genomic_DNA"/>
</dbReference>
<dbReference type="AlphaFoldDB" id="A0AAV1RK56"/>
<comment type="caution">
    <text evidence="1">The sequence shown here is derived from an EMBL/GenBank/DDBJ whole genome shotgun (WGS) entry which is preliminary data.</text>
</comment>
<gene>
    <name evidence="1" type="ORF">DCAF_LOCUS11103</name>
</gene>
<reference evidence="1 2" key="1">
    <citation type="submission" date="2024-01" db="EMBL/GenBank/DDBJ databases">
        <authorList>
            <person name="Waweru B."/>
        </authorList>
    </citation>
    <scope>NUCLEOTIDE SEQUENCE [LARGE SCALE GENOMIC DNA]</scope>
</reference>
<evidence type="ECO:0000313" key="1">
    <source>
        <dbReference type="EMBL" id="CAK7336098.1"/>
    </source>
</evidence>
<keyword evidence="2" id="KW-1185">Reference proteome</keyword>